<dbReference type="GO" id="GO:0005886">
    <property type="term" value="C:plasma membrane"/>
    <property type="evidence" value="ECO:0007669"/>
    <property type="project" value="UniProtKB-SubCell"/>
</dbReference>
<comment type="subcellular location">
    <subcellularLocation>
        <location evidence="1">Cell membrane</location>
        <topology evidence="1">Lipid-anchor</topology>
    </subcellularLocation>
</comment>
<evidence type="ECO:0000313" key="9">
    <source>
        <dbReference type="Proteomes" id="UP000295064"/>
    </source>
</evidence>
<dbReference type="SUPFAM" id="SSF53822">
    <property type="entry name" value="Periplasmic binding protein-like I"/>
    <property type="match status" value="1"/>
</dbReference>
<organism evidence="8 9">
    <name type="scientific">Halanaerobium saccharolyticum</name>
    <dbReference type="NCBI Taxonomy" id="43595"/>
    <lineage>
        <taxon>Bacteria</taxon>
        <taxon>Bacillati</taxon>
        <taxon>Bacillota</taxon>
        <taxon>Clostridia</taxon>
        <taxon>Halanaerobiales</taxon>
        <taxon>Halanaerobiaceae</taxon>
        <taxon>Halanaerobium</taxon>
    </lineage>
</organism>
<dbReference type="InterPro" id="IPR003760">
    <property type="entry name" value="PnrA-like"/>
</dbReference>
<evidence type="ECO:0000313" key="8">
    <source>
        <dbReference type="EMBL" id="TDO77662.1"/>
    </source>
</evidence>
<dbReference type="PANTHER" id="PTHR34296">
    <property type="entry name" value="TRANSCRIPTIONAL ACTIVATOR PROTEIN MED"/>
    <property type="match status" value="1"/>
</dbReference>
<dbReference type="InterPro" id="IPR050957">
    <property type="entry name" value="BMP_lipoprotein"/>
</dbReference>
<dbReference type="EMBL" id="SNWX01000033">
    <property type="protein sequence ID" value="TDO77662.1"/>
    <property type="molecule type" value="Genomic_DNA"/>
</dbReference>
<evidence type="ECO:0000256" key="3">
    <source>
        <dbReference type="ARBA" id="ARBA00022475"/>
    </source>
</evidence>
<name>A0A4R6LHQ0_9FIRM</name>
<gene>
    <name evidence="8" type="ORF">DFR79_13339</name>
</gene>
<keyword evidence="4" id="KW-0732">Signal</keyword>
<accession>A0A4R6LHQ0</accession>
<comment type="caution">
    <text evidence="8">The sequence shown here is derived from an EMBL/GenBank/DDBJ whole genome shotgun (WGS) entry which is preliminary data.</text>
</comment>
<dbReference type="InterPro" id="IPR028082">
    <property type="entry name" value="Peripla_BP_I"/>
</dbReference>
<dbReference type="PANTHER" id="PTHR34296:SF2">
    <property type="entry name" value="ABC TRANSPORTER GUANOSINE-BINDING PROTEIN NUPN"/>
    <property type="match status" value="1"/>
</dbReference>
<reference evidence="8 9" key="1">
    <citation type="submission" date="2019-03" db="EMBL/GenBank/DDBJ databases">
        <title>Subsurface microbial communities from deep shales in Ohio and West Virginia, USA.</title>
        <authorList>
            <person name="Wrighton K."/>
        </authorList>
    </citation>
    <scope>NUCLEOTIDE SEQUENCE [LARGE SCALE GENOMIC DNA]</scope>
    <source>
        <strain evidence="8 9">MA284_T2</strain>
    </source>
</reference>
<feature type="domain" description="ABC transporter substrate-binding protein PnrA-like" evidence="7">
    <location>
        <begin position="28"/>
        <end position="318"/>
    </location>
</feature>
<evidence type="ECO:0000256" key="5">
    <source>
        <dbReference type="ARBA" id="ARBA00023136"/>
    </source>
</evidence>
<keyword evidence="6" id="KW-0449">Lipoprotein</keyword>
<protein>
    <submittedName>
        <fullName evidence="8">Nucleoside-binding protein</fullName>
    </submittedName>
</protein>
<sequence>MNYKGILIILLLLLIFSFSVSAQYLEVALVSDIGGFGDNSYNEQLRESLIKAKQDFNLRLEFRESELMTDYQANINYFAENKFDLIWGTGFTMEQAVKEAAQMYPEINFVIFDGIVKEENVMSLTFREEEAAFLAGVIAALKTKSSTVAFIGGRETEIIKGYQRGFKTGVEAVNSEVEVINRYLGSFNDFSTAKRISEKLVSQNVDLIFYAAGPASKGIIDTALETDINLISLDAGDINLAPNNILTVIQKNTDYIVEQIIGSYYNDNYVNEIKEYGLVDNAFILAKNQTEDMLNQEILNKVEEYKQQFIAGEIEIRSSN</sequence>
<dbReference type="OrthoDB" id="9769871at2"/>
<dbReference type="Gene3D" id="3.40.50.2300">
    <property type="match status" value="2"/>
</dbReference>
<dbReference type="AlphaFoldDB" id="A0A4R6LHQ0"/>
<dbReference type="Pfam" id="PF02608">
    <property type="entry name" value="Bmp"/>
    <property type="match status" value="1"/>
</dbReference>
<evidence type="ECO:0000256" key="1">
    <source>
        <dbReference type="ARBA" id="ARBA00004193"/>
    </source>
</evidence>
<dbReference type="Proteomes" id="UP000295064">
    <property type="component" value="Unassembled WGS sequence"/>
</dbReference>
<evidence type="ECO:0000256" key="4">
    <source>
        <dbReference type="ARBA" id="ARBA00022729"/>
    </source>
</evidence>
<evidence type="ECO:0000259" key="7">
    <source>
        <dbReference type="Pfam" id="PF02608"/>
    </source>
</evidence>
<keyword evidence="5" id="KW-0472">Membrane</keyword>
<evidence type="ECO:0000256" key="2">
    <source>
        <dbReference type="ARBA" id="ARBA00008610"/>
    </source>
</evidence>
<dbReference type="RefSeq" id="WP_133516142.1">
    <property type="nucleotide sequence ID" value="NZ_SNWX01000033.1"/>
</dbReference>
<comment type="similarity">
    <text evidence="2">Belongs to the BMP lipoprotein family.</text>
</comment>
<proteinExistence type="inferred from homology"/>
<keyword evidence="3" id="KW-1003">Cell membrane</keyword>
<evidence type="ECO:0000256" key="6">
    <source>
        <dbReference type="ARBA" id="ARBA00023288"/>
    </source>
</evidence>
<dbReference type="CDD" id="cd06354">
    <property type="entry name" value="PBP1_PrnA-like"/>
    <property type="match status" value="1"/>
</dbReference>